<evidence type="ECO:0000313" key="2">
    <source>
        <dbReference type="EMBL" id="GGD80367.1"/>
    </source>
</evidence>
<dbReference type="InterPro" id="IPR036249">
    <property type="entry name" value="Thioredoxin-like_sf"/>
</dbReference>
<dbReference type="Gene3D" id="3.40.30.10">
    <property type="entry name" value="Glutaredoxin"/>
    <property type="match status" value="1"/>
</dbReference>
<keyword evidence="3" id="KW-1185">Reference proteome</keyword>
<organism evidence="2 3">
    <name type="scientific">Microbacterium murale</name>
    <dbReference type="NCBI Taxonomy" id="1081040"/>
    <lineage>
        <taxon>Bacteria</taxon>
        <taxon>Bacillati</taxon>
        <taxon>Actinomycetota</taxon>
        <taxon>Actinomycetes</taxon>
        <taxon>Micrococcales</taxon>
        <taxon>Microbacteriaceae</taxon>
        <taxon>Microbacterium</taxon>
    </lineage>
</organism>
<protein>
    <submittedName>
        <fullName evidence="2">Thiol reductase thioredoxin</fullName>
    </submittedName>
</protein>
<evidence type="ECO:0000259" key="1">
    <source>
        <dbReference type="Pfam" id="PF00085"/>
    </source>
</evidence>
<gene>
    <name evidence="2" type="ORF">GCM10007269_24040</name>
</gene>
<proteinExistence type="predicted"/>
<feature type="domain" description="Thioredoxin" evidence="1">
    <location>
        <begin position="52"/>
        <end position="129"/>
    </location>
</feature>
<dbReference type="Pfam" id="PF00085">
    <property type="entry name" value="Thioredoxin"/>
    <property type="match status" value="1"/>
</dbReference>
<dbReference type="SUPFAM" id="SSF52833">
    <property type="entry name" value="Thioredoxin-like"/>
    <property type="match status" value="1"/>
</dbReference>
<dbReference type="InterPro" id="IPR013766">
    <property type="entry name" value="Thioredoxin_domain"/>
</dbReference>
<dbReference type="RefSeq" id="WP_188436798.1">
    <property type="nucleotide sequence ID" value="NZ_BMCM01000003.1"/>
</dbReference>
<dbReference type="EMBL" id="BMCM01000003">
    <property type="protein sequence ID" value="GGD80367.1"/>
    <property type="molecule type" value="Genomic_DNA"/>
</dbReference>
<reference evidence="3" key="1">
    <citation type="journal article" date="2019" name="Int. J. Syst. Evol. Microbiol.">
        <title>The Global Catalogue of Microorganisms (GCM) 10K type strain sequencing project: providing services to taxonomists for standard genome sequencing and annotation.</title>
        <authorList>
            <consortium name="The Broad Institute Genomics Platform"/>
            <consortium name="The Broad Institute Genome Sequencing Center for Infectious Disease"/>
            <person name="Wu L."/>
            <person name="Ma J."/>
        </authorList>
    </citation>
    <scope>NUCLEOTIDE SEQUENCE [LARGE SCALE GENOMIC DNA]</scope>
    <source>
        <strain evidence="3">CCM 7640</strain>
    </source>
</reference>
<evidence type="ECO:0000313" key="3">
    <source>
        <dbReference type="Proteomes" id="UP000629365"/>
    </source>
</evidence>
<dbReference type="CDD" id="cd02947">
    <property type="entry name" value="TRX_family"/>
    <property type="match status" value="1"/>
</dbReference>
<sequence length="146" mass="15637">MSVSVALVITGAVLALAIVCGFAVRAQDGRRRSGGRLRVRSGDLGGRSLAATATLVQFSTELCARCPQVRRLLGQISGEHAGIAHIEIDLTNRNDLATRYHVLQTPTTFLVDASGSVLSRWGGVPHRRTIEDALAPVLTLEPQEQK</sequence>
<name>A0ABQ1RUU0_9MICO</name>
<comment type="caution">
    <text evidence="2">The sequence shown here is derived from an EMBL/GenBank/DDBJ whole genome shotgun (WGS) entry which is preliminary data.</text>
</comment>
<dbReference type="Proteomes" id="UP000629365">
    <property type="component" value="Unassembled WGS sequence"/>
</dbReference>
<accession>A0ABQ1RUU0</accession>